<dbReference type="EMBL" id="CP005986">
    <property type="protein sequence ID" value="AIA55658.1"/>
    <property type="molecule type" value="Genomic_DNA"/>
</dbReference>
<dbReference type="InterPro" id="IPR036514">
    <property type="entry name" value="SGNH_hydro_sf"/>
</dbReference>
<name>A0A059ZW24_ACICK</name>
<accession>A0A059ZW24</accession>
<protein>
    <submittedName>
        <fullName evidence="2">Acyltransferase</fullName>
    </submittedName>
</protein>
<dbReference type="Proteomes" id="UP000005522">
    <property type="component" value="Chromosome"/>
</dbReference>
<evidence type="ECO:0000256" key="1">
    <source>
        <dbReference type="SAM" id="SignalP"/>
    </source>
</evidence>
<dbReference type="Gene3D" id="3.40.50.1110">
    <property type="entry name" value="SGNH hydrolase"/>
    <property type="match status" value="1"/>
</dbReference>
<proteinExistence type="predicted"/>
<dbReference type="AlphaFoldDB" id="A0A059ZW24"/>
<sequence>MRRTLSGLLVGLFGFTAAAAYGSGATTNAVAMQRIAQDRQMAPKPNYAWTHPYCLRYRSAHPDLLILGDSIFDGWSGYLLHVFPGALVDARVGRQFASAIPIYQKLRAYPGVRAIGTVVVELGTNGPVTSEQVDQFLRLVGPRRRVVFIVPEVPRPWGPEVQDLYASLPQAYPNVRLVYWNRIASLPDGRENGAYFWGDEVHPNWQGIRALVGGLGAVLEGDRS</sequence>
<keyword evidence="2" id="KW-0012">Acyltransferase</keyword>
<reference evidence="2 3" key="1">
    <citation type="journal article" date="2009" name="J. Bacteriol.">
        <title>Draft genome sequence of the extremely acidophilic bacterium Acidithiobacillus caldus ATCC 51756 reveals metabolic versatility in the genus Acidithiobacillus.</title>
        <authorList>
            <person name="Valdes J."/>
            <person name="Quatrini R."/>
            <person name="Hallberg K."/>
            <person name="Dopson M."/>
            <person name="Valenzuela P.D."/>
            <person name="Holmes D.S."/>
        </authorList>
    </citation>
    <scope>NUCLEOTIDE SEQUENCE [LARGE SCALE GENOMIC DNA]</scope>
    <source>
        <strain evidence="3">ATCC 51756 / DSM 8584 / KU</strain>
    </source>
</reference>
<keyword evidence="1" id="KW-0732">Signal</keyword>
<dbReference type="GO" id="GO:0016746">
    <property type="term" value="F:acyltransferase activity"/>
    <property type="evidence" value="ECO:0007669"/>
    <property type="project" value="UniProtKB-KW"/>
</dbReference>
<keyword evidence="2" id="KW-0808">Transferase</keyword>
<organism evidence="2 3">
    <name type="scientific">Acidithiobacillus caldus (strain ATCC 51756 / DSM 8584 / KU)</name>
    <dbReference type="NCBI Taxonomy" id="637389"/>
    <lineage>
        <taxon>Bacteria</taxon>
        <taxon>Pseudomonadati</taxon>
        <taxon>Pseudomonadota</taxon>
        <taxon>Acidithiobacillia</taxon>
        <taxon>Acidithiobacillales</taxon>
        <taxon>Acidithiobacillaceae</taxon>
        <taxon>Acidithiobacillus</taxon>
    </lineage>
</organism>
<dbReference type="eggNOG" id="COG2755">
    <property type="taxonomic scope" value="Bacteria"/>
</dbReference>
<dbReference type="HOGENOM" id="CLU_096718_0_0_6"/>
<dbReference type="GO" id="GO:0016788">
    <property type="term" value="F:hydrolase activity, acting on ester bonds"/>
    <property type="evidence" value="ECO:0007669"/>
    <property type="project" value="UniProtKB-ARBA"/>
</dbReference>
<evidence type="ECO:0000313" key="3">
    <source>
        <dbReference type="Proteomes" id="UP000005522"/>
    </source>
</evidence>
<dbReference type="SUPFAM" id="SSF52266">
    <property type="entry name" value="SGNH hydrolase"/>
    <property type="match status" value="1"/>
</dbReference>
<evidence type="ECO:0000313" key="2">
    <source>
        <dbReference type="EMBL" id="AIA55658.1"/>
    </source>
</evidence>
<gene>
    <name evidence="2" type="ORF">Acaty_c1799</name>
</gene>
<dbReference type="RefSeq" id="WP_004872842.1">
    <property type="nucleotide sequence ID" value="NZ_CP005986.1"/>
</dbReference>
<feature type="chain" id="PRO_5001582061" evidence="1">
    <location>
        <begin position="20"/>
        <end position="224"/>
    </location>
</feature>
<dbReference type="KEGG" id="acz:Acaty_c1799"/>
<feature type="signal peptide" evidence="1">
    <location>
        <begin position="1"/>
        <end position="19"/>
    </location>
</feature>